<protein>
    <submittedName>
        <fullName evidence="2">Glucose-1-phosphate cytidylyltransferase</fullName>
        <ecNumber evidence="2">2.7.7.33</ecNumber>
    </submittedName>
</protein>
<dbReference type="NCBIfam" id="TIGR02623">
    <property type="entry name" value="G1P_cyt_trans"/>
    <property type="match status" value="1"/>
</dbReference>
<keyword evidence="2" id="KW-0548">Nucleotidyltransferase</keyword>
<dbReference type="PANTHER" id="PTHR47183">
    <property type="entry name" value="GLUCOSE-1-PHOSPHATE CYTIDYLYLTRANSFERASE-RELATED"/>
    <property type="match status" value="1"/>
</dbReference>
<evidence type="ECO:0000313" key="2">
    <source>
        <dbReference type="EMBL" id="NYZ23539.1"/>
    </source>
</evidence>
<organism evidence="2 3">
    <name type="scientific">Azospirillum oleiclasticum</name>
    <dbReference type="NCBI Taxonomy" id="2735135"/>
    <lineage>
        <taxon>Bacteria</taxon>
        <taxon>Pseudomonadati</taxon>
        <taxon>Pseudomonadota</taxon>
        <taxon>Alphaproteobacteria</taxon>
        <taxon>Rhodospirillales</taxon>
        <taxon>Azospirillaceae</taxon>
        <taxon>Azospirillum</taxon>
    </lineage>
</organism>
<reference evidence="2 3" key="1">
    <citation type="submission" date="2020-05" db="EMBL/GenBank/DDBJ databases">
        <title>Azospirillum oleiclasticum sp. nov, a nitrogen-fixing and heavy crude oil-emulsifying bacterium isolated from the crude oil of Yumen Oilfield.</title>
        <authorList>
            <person name="Wu D."/>
            <person name="Cai M."/>
            <person name="Zhang X."/>
        </authorList>
    </citation>
    <scope>NUCLEOTIDE SEQUENCE [LARGE SCALE GENOMIC DNA]</scope>
    <source>
        <strain evidence="2 3">ROY-1-1-2</strain>
    </source>
</reference>
<keyword evidence="3" id="KW-1185">Reference proteome</keyword>
<dbReference type="Pfam" id="PF00483">
    <property type="entry name" value="NTP_transferase"/>
    <property type="match status" value="1"/>
</dbReference>
<gene>
    <name evidence="2" type="primary">rfbF</name>
    <name evidence="2" type="ORF">HND93_27885</name>
</gene>
<feature type="domain" description="Nucleotidyl transferase" evidence="1">
    <location>
        <begin position="2"/>
        <end position="209"/>
    </location>
</feature>
<dbReference type="PANTHER" id="PTHR47183:SF1">
    <property type="entry name" value="GLUCOSE-1-PHOSPHATE CYTIDYLYLTRANSFERASE"/>
    <property type="match status" value="1"/>
</dbReference>
<proteinExistence type="predicted"/>
<dbReference type="EMBL" id="JABFDB010000028">
    <property type="protein sequence ID" value="NYZ23539.1"/>
    <property type="molecule type" value="Genomic_DNA"/>
</dbReference>
<evidence type="ECO:0000313" key="3">
    <source>
        <dbReference type="Proteomes" id="UP000584642"/>
    </source>
</evidence>
<sequence length="256" mass="28714">MKAAILAGGLGTRFSEETKGRPKALVEIGGRPIIWHVMRHYAHFGFSEFVLAGGYRKADLARYFTDYHRLEGSIAVDLRTGTTVRHDDGALDWLVHVIDTGEHTMTGGRVKRLAPFLGNETFMLTWCDGLADVDLAALLAFHRSHGRLATVTAVQPPGRFGHLTLDGDAVTGFEEKPERSGHWINGAFFVLEPGVFDYIEGDATMWEEEPMRRLATDGQLMAYRHDGFWQCMDTAKERDLLEKLWATGKAPWNLRP</sequence>
<dbReference type="RefSeq" id="WP_180285317.1">
    <property type="nucleotide sequence ID" value="NZ_JABFDB010000028.1"/>
</dbReference>
<dbReference type="InterPro" id="IPR046981">
    <property type="entry name" value="G1P_cyt_trans"/>
</dbReference>
<dbReference type="CDD" id="cd02524">
    <property type="entry name" value="G1P_cytidylyltransferase"/>
    <property type="match status" value="1"/>
</dbReference>
<dbReference type="EC" id="2.7.7.33" evidence="2"/>
<dbReference type="GO" id="GO:0047343">
    <property type="term" value="F:glucose-1-phosphate cytidylyltransferase activity"/>
    <property type="evidence" value="ECO:0007669"/>
    <property type="project" value="UniProtKB-EC"/>
</dbReference>
<dbReference type="Gene3D" id="3.90.550.10">
    <property type="entry name" value="Spore Coat Polysaccharide Biosynthesis Protein SpsA, Chain A"/>
    <property type="match status" value="1"/>
</dbReference>
<keyword evidence="2" id="KW-0808">Transferase</keyword>
<dbReference type="Proteomes" id="UP000584642">
    <property type="component" value="Unassembled WGS sequence"/>
</dbReference>
<name>A0ABX2TKC6_9PROT</name>
<comment type="caution">
    <text evidence="2">The sequence shown here is derived from an EMBL/GenBank/DDBJ whole genome shotgun (WGS) entry which is preliminary data.</text>
</comment>
<dbReference type="InterPro" id="IPR029044">
    <property type="entry name" value="Nucleotide-diphossugar_trans"/>
</dbReference>
<dbReference type="InterPro" id="IPR005835">
    <property type="entry name" value="NTP_transferase_dom"/>
</dbReference>
<evidence type="ECO:0000259" key="1">
    <source>
        <dbReference type="Pfam" id="PF00483"/>
    </source>
</evidence>
<dbReference type="InterPro" id="IPR013446">
    <property type="entry name" value="G1P_cyt_trans-like"/>
</dbReference>
<accession>A0ABX2TKC6</accession>
<dbReference type="SUPFAM" id="SSF53448">
    <property type="entry name" value="Nucleotide-diphospho-sugar transferases"/>
    <property type="match status" value="1"/>
</dbReference>